<organism evidence="3 4">
    <name type="scientific">Podospora appendiculata</name>
    <dbReference type="NCBI Taxonomy" id="314037"/>
    <lineage>
        <taxon>Eukaryota</taxon>
        <taxon>Fungi</taxon>
        <taxon>Dikarya</taxon>
        <taxon>Ascomycota</taxon>
        <taxon>Pezizomycotina</taxon>
        <taxon>Sordariomycetes</taxon>
        <taxon>Sordariomycetidae</taxon>
        <taxon>Sordariales</taxon>
        <taxon>Podosporaceae</taxon>
        <taxon>Podospora</taxon>
    </lineage>
</organism>
<accession>A0AAE0WYV8</accession>
<keyword evidence="3" id="KW-0808">Transferase</keyword>
<dbReference type="Gene3D" id="1.10.510.10">
    <property type="entry name" value="Transferase(Phosphotransferase) domain 1"/>
    <property type="match status" value="1"/>
</dbReference>
<dbReference type="SUPFAM" id="SSF56112">
    <property type="entry name" value="Protein kinase-like (PK-like)"/>
    <property type="match status" value="1"/>
</dbReference>
<evidence type="ECO:0000313" key="3">
    <source>
        <dbReference type="EMBL" id="KAK3680893.1"/>
    </source>
</evidence>
<evidence type="ECO:0000313" key="4">
    <source>
        <dbReference type="Proteomes" id="UP001270362"/>
    </source>
</evidence>
<reference evidence="3" key="2">
    <citation type="submission" date="2023-06" db="EMBL/GenBank/DDBJ databases">
        <authorList>
            <consortium name="Lawrence Berkeley National Laboratory"/>
            <person name="Haridas S."/>
            <person name="Hensen N."/>
            <person name="Bonometti L."/>
            <person name="Westerberg I."/>
            <person name="Brannstrom I.O."/>
            <person name="Guillou S."/>
            <person name="Cros-Aarteil S."/>
            <person name="Calhoun S."/>
            <person name="Kuo A."/>
            <person name="Mondo S."/>
            <person name="Pangilinan J."/>
            <person name="Riley R."/>
            <person name="Labutti K."/>
            <person name="Andreopoulos B."/>
            <person name="Lipzen A."/>
            <person name="Chen C."/>
            <person name="Yanf M."/>
            <person name="Daum C."/>
            <person name="Ng V."/>
            <person name="Clum A."/>
            <person name="Steindorff A."/>
            <person name="Ohm R."/>
            <person name="Martin F."/>
            <person name="Silar P."/>
            <person name="Natvig D."/>
            <person name="Lalanne C."/>
            <person name="Gautier V."/>
            <person name="Ament-Velasquez S.L."/>
            <person name="Kruys A."/>
            <person name="Hutchinson M.I."/>
            <person name="Powell A.J."/>
            <person name="Barry K."/>
            <person name="Miller A.N."/>
            <person name="Grigoriev I.V."/>
            <person name="Debuchy R."/>
            <person name="Gladieux P."/>
            <person name="Thoren M.H."/>
            <person name="Johannesson H."/>
        </authorList>
    </citation>
    <scope>NUCLEOTIDE SEQUENCE</scope>
    <source>
        <strain evidence="3">CBS 314.62</strain>
    </source>
</reference>
<feature type="region of interest" description="Disordered" evidence="1">
    <location>
        <begin position="286"/>
        <end position="310"/>
    </location>
</feature>
<dbReference type="PANTHER" id="PTHR24359">
    <property type="entry name" value="SERINE/THREONINE-PROTEIN KINASE SBK1"/>
    <property type="match status" value="1"/>
</dbReference>
<dbReference type="InterPro" id="IPR011009">
    <property type="entry name" value="Kinase-like_dom_sf"/>
</dbReference>
<dbReference type="SMART" id="SM00220">
    <property type="entry name" value="S_TKc"/>
    <property type="match status" value="1"/>
</dbReference>
<dbReference type="PROSITE" id="PS50011">
    <property type="entry name" value="PROTEIN_KINASE_DOM"/>
    <property type="match status" value="1"/>
</dbReference>
<comment type="caution">
    <text evidence="3">The sequence shown here is derived from an EMBL/GenBank/DDBJ whole genome shotgun (WGS) entry which is preliminary data.</text>
</comment>
<feature type="domain" description="Protein kinase" evidence="2">
    <location>
        <begin position="133"/>
        <end position="428"/>
    </location>
</feature>
<dbReference type="GO" id="GO:0005524">
    <property type="term" value="F:ATP binding"/>
    <property type="evidence" value="ECO:0007669"/>
    <property type="project" value="InterPro"/>
</dbReference>
<dbReference type="EMBL" id="JAULSO010000009">
    <property type="protein sequence ID" value="KAK3680893.1"/>
    <property type="molecule type" value="Genomic_DNA"/>
</dbReference>
<evidence type="ECO:0000256" key="1">
    <source>
        <dbReference type="SAM" id="MobiDB-lite"/>
    </source>
</evidence>
<keyword evidence="4" id="KW-1185">Reference proteome</keyword>
<dbReference type="PANTHER" id="PTHR24359:SF37">
    <property type="entry name" value="PROTEIN KINASE DOMAIN-CONTAINING PROTEIN"/>
    <property type="match status" value="1"/>
</dbReference>
<keyword evidence="3" id="KW-0418">Kinase</keyword>
<sequence length="428" mass="48756">MESTENSEFIPISIVASISKQDVINDWIKDQDLAKIIFDKAPKLFVAAIYLFEKNYDVFLRKAMQNGLEDKKLPMNIENCKDIHDAEFRRDVERIFIPKQALFFVPTLSKESYFREEGENTMNSFSDAWAMPIHGHSHLASGAYSDVWKISVHPDSDRLGSHEYYALKVYNNRQGGSRSFSRESDFFRLMKTKHNHIARPLASWKYGNRYYMIQPLADTDLSMYVAEWESASTISTGHLCNVLRQLYGLATALKAVHVFRTEEGVTFKLTDFGCSNVGLVDKGAGEEYRKSPQTSHPGGNPTYQAPEAHNGGMCGRPSDIWSLGALMLEVLVCLIRGPNLDEFRTKRGKEVGVDGGSVEVDDPEENDGFYYFSKEGEPRWKSAVIQEINDLRTDISKFPPPRPLKELLDAIERMLENFLKGDFLVRFE</sequence>
<dbReference type="GO" id="GO:0004674">
    <property type="term" value="F:protein serine/threonine kinase activity"/>
    <property type="evidence" value="ECO:0007669"/>
    <property type="project" value="TreeGrafter"/>
</dbReference>
<evidence type="ECO:0000259" key="2">
    <source>
        <dbReference type="PROSITE" id="PS50011"/>
    </source>
</evidence>
<dbReference type="Pfam" id="PF00069">
    <property type="entry name" value="Pkinase"/>
    <property type="match status" value="1"/>
</dbReference>
<gene>
    <name evidence="3" type="ORF">B0T22DRAFT_485781</name>
</gene>
<name>A0AAE0WYV8_9PEZI</name>
<dbReference type="InterPro" id="IPR000719">
    <property type="entry name" value="Prot_kinase_dom"/>
</dbReference>
<feature type="compositionally biased region" description="Polar residues" evidence="1">
    <location>
        <begin position="291"/>
        <end position="303"/>
    </location>
</feature>
<dbReference type="Proteomes" id="UP001270362">
    <property type="component" value="Unassembled WGS sequence"/>
</dbReference>
<protein>
    <submittedName>
        <fullName evidence="3">Kinase-like domain-containing protein</fullName>
    </submittedName>
</protein>
<proteinExistence type="predicted"/>
<reference evidence="3" key="1">
    <citation type="journal article" date="2023" name="Mol. Phylogenet. Evol.">
        <title>Genome-scale phylogeny and comparative genomics of the fungal order Sordariales.</title>
        <authorList>
            <person name="Hensen N."/>
            <person name="Bonometti L."/>
            <person name="Westerberg I."/>
            <person name="Brannstrom I.O."/>
            <person name="Guillou S."/>
            <person name="Cros-Aarteil S."/>
            <person name="Calhoun S."/>
            <person name="Haridas S."/>
            <person name="Kuo A."/>
            <person name="Mondo S."/>
            <person name="Pangilinan J."/>
            <person name="Riley R."/>
            <person name="LaButti K."/>
            <person name="Andreopoulos B."/>
            <person name="Lipzen A."/>
            <person name="Chen C."/>
            <person name="Yan M."/>
            <person name="Daum C."/>
            <person name="Ng V."/>
            <person name="Clum A."/>
            <person name="Steindorff A."/>
            <person name="Ohm R.A."/>
            <person name="Martin F."/>
            <person name="Silar P."/>
            <person name="Natvig D.O."/>
            <person name="Lalanne C."/>
            <person name="Gautier V."/>
            <person name="Ament-Velasquez S.L."/>
            <person name="Kruys A."/>
            <person name="Hutchinson M.I."/>
            <person name="Powell A.J."/>
            <person name="Barry K."/>
            <person name="Miller A.N."/>
            <person name="Grigoriev I.V."/>
            <person name="Debuchy R."/>
            <person name="Gladieux P."/>
            <person name="Hiltunen Thoren M."/>
            <person name="Johannesson H."/>
        </authorList>
    </citation>
    <scope>NUCLEOTIDE SEQUENCE</scope>
    <source>
        <strain evidence="3">CBS 314.62</strain>
    </source>
</reference>
<dbReference type="AlphaFoldDB" id="A0AAE0WYV8"/>